<evidence type="ECO:0000256" key="3">
    <source>
        <dbReference type="ARBA" id="ARBA00022989"/>
    </source>
</evidence>
<dbReference type="Pfam" id="PF07681">
    <property type="entry name" value="DoxX"/>
    <property type="match status" value="1"/>
</dbReference>
<dbReference type="AlphaFoldDB" id="A0A3N4M4U0"/>
<dbReference type="OrthoDB" id="9813193at2"/>
<feature type="transmembrane region" description="Helical" evidence="5">
    <location>
        <begin position="82"/>
        <end position="99"/>
    </location>
</feature>
<feature type="transmembrane region" description="Helical" evidence="5">
    <location>
        <begin position="52"/>
        <end position="75"/>
    </location>
</feature>
<reference evidence="7" key="1">
    <citation type="submission" date="2018-11" db="EMBL/GenBank/DDBJ databases">
        <title>Chitinophaga lutea sp.nov., isolate from arsenic contaminated soil.</title>
        <authorList>
            <person name="Zong Y."/>
        </authorList>
    </citation>
    <scope>NUCLEOTIDE SEQUENCE [LARGE SCALE GENOMIC DNA]</scope>
    <source>
        <strain evidence="7">YLT18</strain>
    </source>
</reference>
<keyword evidence="3 5" id="KW-1133">Transmembrane helix</keyword>
<comment type="subcellular location">
    <subcellularLocation>
        <location evidence="1">Membrane</location>
        <topology evidence="1">Multi-pass membrane protein</topology>
    </subcellularLocation>
</comment>
<sequence length="132" mass="15006">MRSFFNWLDERRELGIFGLRLFIGLRLIYGTIDNVTSWDRMLEFRAFLEAQYFPFPLACAIVSVTVQLVGGFLLLLGLLTRYVSLLLIVNFLVAAWVDFPGGVGALTPPLAILFSAVLFLFYGKDRYSVKWG</sequence>
<dbReference type="InterPro" id="IPR032808">
    <property type="entry name" value="DoxX"/>
</dbReference>
<keyword evidence="7" id="KW-1185">Reference proteome</keyword>
<evidence type="ECO:0000256" key="5">
    <source>
        <dbReference type="SAM" id="Phobius"/>
    </source>
</evidence>
<organism evidence="6 7">
    <name type="scientific">Chitinophaga barathri</name>
    <dbReference type="NCBI Taxonomy" id="1647451"/>
    <lineage>
        <taxon>Bacteria</taxon>
        <taxon>Pseudomonadati</taxon>
        <taxon>Bacteroidota</taxon>
        <taxon>Chitinophagia</taxon>
        <taxon>Chitinophagales</taxon>
        <taxon>Chitinophagaceae</taxon>
        <taxon>Chitinophaga</taxon>
    </lineage>
</organism>
<dbReference type="GO" id="GO:0016020">
    <property type="term" value="C:membrane"/>
    <property type="evidence" value="ECO:0007669"/>
    <property type="project" value="UniProtKB-SubCell"/>
</dbReference>
<dbReference type="Proteomes" id="UP000279089">
    <property type="component" value="Unassembled WGS sequence"/>
</dbReference>
<evidence type="ECO:0000313" key="7">
    <source>
        <dbReference type="Proteomes" id="UP000279089"/>
    </source>
</evidence>
<gene>
    <name evidence="6" type="ORF">EG028_27445</name>
</gene>
<keyword evidence="2 5" id="KW-0812">Transmembrane</keyword>
<keyword evidence="4 5" id="KW-0472">Membrane</keyword>
<evidence type="ECO:0000313" key="6">
    <source>
        <dbReference type="EMBL" id="RPD37958.1"/>
    </source>
</evidence>
<evidence type="ECO:0000256" key="2">
    <source>
        <dbReference type="ARBA" id="ARBA00022692"/>
    </source>
</evidence>
<feature type="transmembrane region" description="Helical" evidence="5">
    <location>
        <begin position="105"/>
        <end position="123"/>
    </location>
</feature>
<proteinExistence type="predicted"/>
<evidence type="ECO:0000256" key="4">
    <source>
        <dbReference type="ARBA" id="ARBA00023136"/>
    </source>
</evidence>
<comment type="caution">
    <text evidence="6">The sequence shown here is derived from an EMBL/GenBank/DDBJ whole genome shotgun (WGS) entry which is preliminary data.</text>
</comment>
<protein>
    <submittedName>
        <fullName evidence="6">DoxX family membrane protein</fullName>
    </submittedName>
</protein>
<evidence type="ECO:0000256" key="1">
    <source>
        <dbReference type="ARBA" id="ARBA00004141"/>
    </source>
</evidence>
<dbReference type="EMBL" id="RMBX01000021">
    <property type="protein sequence ID" value="RPD37958.1"/>
    <property type="molecule type" value="Genomic_DNA"/>
</dbReference>
<name>A0A3N4M4U0_9BACT</name>
<dbReference type="RefSeq" id="WP_120519412.1">
    <property type="nucleotide sequence ID" value="NZ_QXZY01000020.1"/>
</dbReference>
<feature type="transmembrane region" description="Helical" evidence="5">
    <location>
        <begin position="12"/>
        <end position="32"/>
    </location>
</feature>
<accession>A0A3N4M4U0</accession>